<feature type="domain" description="HTH bat-type" evidence="3">
    <location>
        <begin position="161"/>
        <end position="212"/>
    </location>
</feature>
<keyword evidence="6" id="KW-1185">Reference proteome</keyword>
<evidence type="ECO:0000256" key="2">
    <source>
        <dbReference type="ARBA" id="ARBA00023163"/>
    </source>
</evidence>
<sequence length="221" mass="24508">MSVVATLEHPTEQFPLQSTLASVPGLEIEAESVAAHGTDRLLAFVWMRCDDWGALDQALATDHTLTDAALLKEQGERRLYRLDWAEGFEPVARLLDDEGATIMNASARNDAWTFRILFPHRDSLSRTLRVTEEEAAGFSVQRIREFDTARNGSDVDDTFGLTASQREALRVALDGGYYQVPRGAELSELAADLNISHQALSERLRRAHGHLAAYAVEQFGP</sequence>
<name>A0A0W1RCW8_9EURY</name>
<gene>
    <name evidence="5" type="ORF">AUR64_07235</name>
</gene>
<evidence type="ECO:0000313" key="6">
    <source>
        <dbReference type="Proteomes" id="UP000054387"/>
    </source>
</evidence>
<dbReference type="InterPro" id="IPR031803">
    <property type="entry name" value="BAT_GAF/HTH-assoc"/>
</dbReference>
<keyword evidence="2" id="KW-0804">Transcription</keyword>
<protein>
    <recommendedName>
        <fullName evidence="7">DNA-binding protein</fullName>
    </recommendedName>
</protein>
<evidence type="ECO:0000256" key="1">
    <source>
        <dbReference type="ARBA" id="ARBA00023015"/>
    </source>
</evidence>
<accession>A0A0W1RCW8</accession>
<dbReference type="PANTHER" id="PTHR34236">
    <property type="entry name" value="DIMETHYL SULFOXIDE REDUCTASE TRANSCRIPTIONAL ACTIVATOR"/>
    <property type="match status" value="1"/>
</dbReference>
<proteinExistence type="predicted"/>
<dbReference type="EMBL" id="LOPU01000016">
    <property type="protein sequence ID" value="KTG10959.1"/>
    <property type="molecule type" value="Genomic_DNA"/>
</dbReference>
<dbReference type="AlphaFoldDB" id="A0A0W1RCW8"/>
<keyword evidence="1" id="KW-0805">Transcription regulation</keyword>
<evidence type="ECO:0000313" key="5">
    <source>
        <dbReference type="EMBL" id="KTG10959.1"/>
    </source>
</evidence>
<dbReference type="PANTHER" id="PTHR34236:SF1">
    <property type="entry name" value="DIMETHYL SULFOXIDE REDUCTASE TRANSCRIPTIONAL ACTIVATOR"/>
    <property type="match status" value="1"/>
</dbReference>
<evidence type="ECO:0000259" key="4">
    <source>
        <dbReference type="Pfam" id="PF15915"/>
    </source>
</evidence>
<dbReference type="InterPro" id="IPR007050">
    <property type="entry name" value="HTH_bacterioopsin"/>
</dbReference>
<dbReference type="Proteomes" id="UP000054387">
    <property type="component" value="Unassembled WGS sequence"/>
</dbReference>
<organism evidence="5 6">
    <name type="scientific">Haloprofundus marisrubri</name>
    <dbReference type="NCBI Taxonomy" id="1514971"/>
    <lineage>
        <taxon>Archaea</taxon>
        <taxon>Methanobacteriati</taxon>
        <taxon>Methanobacteriota</taxon>
        <taxon>Stenosarchaea group</taxon>
        <taxon>Halobacteria</taxon>
        <taxon>Halobacteriales</taxon>
        <taxon>Haloferacaceae</taxon>
        <taxon>Haloprofundus</taxon>
    </lineage>
</organism>
<dbReference type="Pfam" id="PF04967">
    <property type="entry name" value="HTH_10"/>
    <property type="match status" value="1"/>
</dbReference>
<evidence type="ECO:0008006" key="7">
    <source>
        <dbReference type="Google" id="ProtNLM"/>
    </source>
</evidence>
<evidence type="ECO:0000259" key="3">
    <source>
        <dbReference type="Pfam" id="PF04967"/>
    </source>
</evidence>
<dbReference type="RefSeq" id="WP_058580758.1">
    <property type="nucleotide sequence ID" value="NZ_LOPU01000016.1"/>
</dbReference>
<dbReference type="OrthoDB" id="202021at2157"/>
<reference evidence="5 6" key="1">
    <citation type="submission" date="2015-12" db="EMBL/GenBank/DDBJ databases">
        <title>Haloprofundus marisrubri gen. nov., sp. nov., an extremely halophilic archaeon isolated from the Discovery deep brine-seawater interface in the Red Sea.</title>
        <authorList>
            <person name="Zhang G."/>
            <person name="Stingl U."/>
            <person name="Rashid M."/>
        </authorList>
    </citation>
    <scope>NUCLEOTIDE SEQUENCE [LARGE SCALE GENOMIC DNA]</scope>
    <source>
        <strain evidence="5 6">SB9</strain>
    </source>
</reference>
<feature type="domain" description="Bacterioopsin transcriptional activator GAF and HTH associated" evidence="4">
    <location>
        <begin position="7"/>
        <end position="147"/>
    </location>
</feature>
<dbReference type="STRING" id="1514971.AUR64_07235"/>
<dbReference type="Pfam" id="PF15915">
    <property type="entry name" value="BAT"/>
    <property type="match status" value="1"/>
</dbReference>
<comment type="caution">
    <text evidence="5">The sequence shown here is derived from an EMBL/GenBank/DDBJ whole genome shotgun (WGS) entry which is preliminary data.</text>
</comment>